<organism evidence="2 3">
    <name type="scientific">Legionella septentrionalis</name>
    <dbReference type="NCBI Taxonomy" id="2498109"/>
    <lineage>
        <taxon>Bacteria</taxon>
        <taxon>Pseudomonadati</taxon>
        <taxon>Pseudomonadota</taxon>
        <taxon>Gammaproteobacteria</taxon>
        <taxon>Legionellales</taxon>
        <taxon>Legionellaceae</taxon>
        <taxon>Legionella</taxon>
    </lineage>
</organism>
<name>A0A433JJB5_9GAMM</name>
<dbReference type="AlphaFoldDB" id="A0A433JJB5"/>
<protein>
    <submittedName>
        <fullName evidence="2">Uncharacterized protein</fullName>
    </submittedName>
</protein>
<proteinExistence type="predicted"/>
<keyword evidence="1" id="KW-1133">Transmembrane helix</keyword>
<keyword evidence="1" id="KW-0472">Membrane</keyword>
<reference evidence="2 3" key="1">
    <citation type="submission" date="2018-12" db="EMBL/GenBank/DDBJ databases">
        <title>Legionella sp,whole genome shotgun sequence.</title>
        <authorList>
            <person name="Wu H."/>
        </authorList>
    </citation>
    <scope>NUCLEOTIDE SEQUENCE [LARGE SCALE GENOMIC DNA]</scope>
    <source>
        <strain evidence="3">km714</strain>
    </source>
</reference>
<evidence type="ECO:0000256" key="1">
    <source>
        <dbReference type="SAM" id="Phobius"/>
    </source>
</evidence>
<dbReference type="RefSeq" id="WP_127111278.1">
    <property type="nucleotide sequence ID" value="NZ_RZGR01000016.1"/>
</dbReference>
<evidence type="ECO:0000313" key="2">
    <source>
        <dbReference type="EMBL" id="RUQ85411.1"/>
    </source>
</evidence>
<dbReference type="Proteomes" id="UP000288012">
    <property type="component" value="Unassembled WGS sequence"/>
</dbReference>
<dbReference type="EMBL" id="RZGR01000016">
    <property type="protein sequence ID" value="RUQ85411.1"/>
    <property type="molecule type" value="Genomic_DNA"/>
</dbReference>
<keyword evidence="3" id="KW-1185">Reference proteome</keyword>
<sequence length="166" mass="17325">MPTLTDAINAIIAGNDEDSIVGKLTSIPKYLFFQPFQKNFSDVALTVTASVTAPLVLGVMTAVAAAMVVTLPLVAIALFAANRFFAARGYEDEYEPGNEDDIRNKAFVGGALALLGAMVALAATPILLLFTVLATPLALASVISRTAATIADAIQSEDELNAYGCQ</sequence>
<keyword evidence="1" id="KW-0812">Transmembrane</keyword>
<feature type="transmembrane region" description="Helical" evidence="1">
    <location>
        <begin position="106"/>
        <end position="130"/>
    </location>
</feature>
<accession>A0A433JJB5</accession>
<gene>
    <name evidence="2" type="ORF">EKM59_06520</name>
</gene>
<comment type="caution">
    <text evidence="2">The sequence shown here is derived from an EMBL/GenBank/DDBJ whole genome shotgun (WGS) entry which is preliminary data.</text>
</comment>
<feature type="transmembrane region" description="Helical" evidence="1">
    <location>
        <begin position="55"/>
        <end position="85"/>
    </location>
</feature>
<evidence type="ECO:0000313" key="3">
    <source>
        <dbReference type="Proteomes" id="UP000288012"/>
    </source>
</evidence>